<dbReference type="PANTHER" id="PTHR45938:SF7">
    <property type="entry name" value="WAP, KAZAL, IMMUNOGLOBULIN, KUNITZ AND NTR DOMAIN-CONTAINING PROTEIN 2"/>
    <property type="match status" value="1"/>
</dbReference>
<dbReference type="Proteomes" id="UP000749559">
    <property type="component" value="Unassembled WGS sequence"/>
</dbReference>
<dbReference type="PROSITE" id="PS00280">
    <property type="entry name" value="BPTI_KUNITZ_1"/>
    <property type="match status" value="1"/>
</dbReference>
<comment type="caution">
    <text evidence="6">The sequence shown here is derived from an EMBL/GenBank/DDBJ whole genome shotgun (WGS) entry which is preliminary data.</text>
</comment>
<reference evidence="6" key="1">
    <citation type="submission" date="2022-03" db="EMBL/GenBank/DDBJ databases">
        <authorList>
            <person name="Martin C."/>
        </authorList>
    </citation>
    <scope>NUCLEOTIDE SEQUENCE</scope>
</reference>
<dbReference type="InterPro" id="IPR036880">
    <property type="entry name" value="Kunitz_BPTI_sf"/>
</dbReference>
<keyword evidence="5" id="KW-1015">Disulfide bond</keyword>
<evidence type="ECO:0000256" key="2">
    <source>
        <dbReference type="ARBA" id="ARBA00022525"/>
    </source>
</evidence>
<dbReference type="AlphaFoldDB" id="A0A8J1T763"/>
<dbReference type="FunFam" id="4.10.410.10:FF:000021">
    <property type="entry name" value="Serine protease inhibitor, putative"/>
    <property type="match status" value="1"/>
</dbReference>
<dbReference type="Gene3D" id="4.10.410.10">
    <property type="entry name" value="Pancreatic trypsin inhibitor Kunitz domain"/>
    <property type="match status" value="3"/>
</dbReference>
<keyword evidence="3" id="KW-0646">Protease inhibitor</keyword>
<protein>
    <submittedName>
        <fullName evidence="6">Uncharacterized protein</fullName>
    </submittedName>
</protein>
<keyword evidence="2" id="KW-0964">Secreted</keyword>
<dbReference type="SUPFAM" id="SSF57362">
    <property type="entry name" value="BPTI-like"/>
    <property type="match status" value="3"/>
</dbReference>
<dbReference type="InterPro" id="IPR020901">
    <property type="entry name" value="Prtase_inh_Kunz-CS"/>
</dbReference>
<evidence type="ECO:0000256" key="4">
    <source>
        <dbReference type="ARBA" id="ARBA00022729"/>
    </source>
</evidence>
<dbReference type="PROSITE" id="PS50279">
    <property type="entry name" value="BPTI_KUNITZ_2"/>
    <property type="match status" value="3"/>
</dbReference>
<keyword evidence="7" id="KW-1185">Reference proteome</keyword>
<dbReference type="Pfam" id="PF00014">
    <property type="entry name" value="Kunitz_BPTI"/>
    <property type="match status" value="3"/>
</dbReference>
<evidence type="ECO:0000313" key="7">
    <source>
        <dbReference type="Proteomes" id="UP000749559"/>
    </source>
</evidence>
<dbReference type="PRINTS" id="PR00759">
    <property type="entry name" value="BASICPTASE"/>
</dbReference>
<dbReference type="SMART" id="SM00131">
    <property type="entry name" value="KU"/>
    <property type="match status" value="3"/>
</dbReference>
<dbReference type="PANTHER" id="PTHR45938">
    <property type="entry name" value="ACP24A4-RELATED"/>
    <property type="match status" value="1"/>
</dbReference>
<organism evidence="6 7">
    <name type="scientific">Owenia fusiformis</name>
    <name type="common">Polychaete worm</name>
    <dbReference type="NCBI Taxonomy" id="6347"/>
    <lineage>
        <taxon>Eukaryota</taxon>
        <taxon>Metazoa</taxon>
        <taxon>Spiralia</taxon>
        <taxon>Lophotrochozoa</taxon>
        <taxon>Annelida</taxon>
        <taxon>Polychaeta</taxon>
        <taxon>Sedentaria</taxon>
        <taxon>Canalipalpata</taxon>
        <taxon>Sabellida</taxon>
        <taxon>Oweniida</taxon>
        <taxon>Oweniidae</taxon>
        <taxon>Owenia</taxon>
    </lineage>
</organism>
<dbReference type="InterPro" id="IPR002223">
    <property type="entry name" value="Kunitz_BPTI"/>
</dbReference>
<dbReference type="CDD" id="cd00109">
    <property type="entry name" value="Kunitz-type"/>
    <property type="match status" value="3"/>
</dbReference>
<name>A0A8J1T763_OWEFU</name>
<accession>A0A8J1T763</accession>
<dbReference type="GO" id="GO:0050431">
    <property type="term" value="F:transforming growth factor beta binding"/>
    <property type="evidence" value="ECO:0007669"/>
    <property type="project" value="TreeGrafter"/>
</dbReference>
<gene>
    <name evidence="6" type="ORF">OFUS_LOCUS10015</name>
</gene>
<evidence type="ECO:0000256" key="5">
    <source>
        <dbReference type="ARBA" id="ARBA00023157"/>
    </source>
</evidence>
<dbReference type="EMBL" id="CAIIXF020000005">
    <property type="protein sequence ID" value="CAH1783699.1"/>
    <property type="molecule type" value="Genomic_DNA"/>
</dbReference>
<comment type="subcellular location">
    <subcellularLocation>
        <location evidence="1">Secreted</location>
    </subcellularLocation>
</comment>
<proteinExistence type="predicted"/>
<keyword evidence="4" id="KW-0732">Signal</keyword>
<sequence length="342" mass="38713">MFPRYSWLILALGILGIRGILGIPGTLGNQVIPGIPADGLNITNITKPHYSDYHECRPVDEDEDGLCVEECTMKNETAKIEDSCTNDTMCCFNGCGHTCETGIPLDKLSSLSGDNQPKLCSQPKKTGKCKQVKGIRFYYDMQDNTCKEFKYRCSGNDNRFDTKMKCEKTCMVSDICTLSKQKGQKSCKSKKVTRFYYDSKTKMCIEFPYSGCGGGNANNFEDKETCMNSCDTCKLPKRVGPCEAKISRYFYNPETKMCEMFYYGGCDGNRNNFETKMECENRCAPTCEWYCNNCKQRKSTKLLSKCSECKQYRSMDAKVCDACLHKDGTVFDCFNCKNNKNS</sequence>
<evidence type="ECO:0000313" key="6">
    <source>
        <dbReference type="EMBL" id="CAH1783699.1"/>
    </source>
</evidence>
<dbReference type="OrthoDB" id="4473401at2759"/>
<evidence type="ECO:0000256" key="3">
    <source>
        <dbReference type="ARBA" id="ARBA00022690"/>
    </source>
</evidence>
<evidence type="ECO:0000256" key="1">
    <source>
        <dbReference type="ARBA" id="ARBA00004613"/>
    </source>
</evidence>
<dbReference type="GO" id="GO:0005615">
    <property type="term" value="C:extracellular space"/>
    <property type="evidence" value="ECO:0007669"/>
    <property type="project" value="TreeGrafter"/>
</dbReference>
<dbReference type="GO" id="GO:0004867">
    <property type="term" value="F:serine-type endopeptidase inhibitor activity"/>
    <property type="evidence" value="ECO:0007669"/>
    <property type="project" value="InterPro"/>
</dbReference>
<dbReference type="GO" id="GO:0048019">
    <property type="term" value="F:receptor antagonist activity"/>
    <property type="evidence" value="ECO:0007669"/>
    <property type="project" value="TreeGrafter"/>
</dbReference>